<gene>
    <name evidence="2" type="ORF">CYMTET_11742</name>
</gene>
<accession>A0AAE0GN33</accession>
<reference evidence="2 3" key="1">
    <citation type="journal article" date="2015" name="Genome Biol. Evol.">
        <title>Comparative Genomics of a Bacterivorous Green Alga Reveals Evolutionary Causalities and Consequences of Phago-Mixotrophic Mode of Nutrition.</title>
        <authorList>
            <person name="Burns J.A."/>
            <person name="Paasch A."/>
            <person name="Narechania A."/>
            <person name="Kim E."/>
        </authorList>
    </citation>
    <scope>NUCLEOTIDE SEQUENCE [LARGE SCALE GENOMIC DNA]</scope>
    <source>
        <strain evidence="2 3">PLY_AMNH</strain>
    </source>
</reference>
<sequence>MSSSYVHTPPVGATAQMRLDNIFSWNVGGRYRIAPQSPAVALAAADARRATVVLESTWYVDVVKRRQSFAAKDFGSDDMFDLVDLDNEVNPIFNDILLRTLVSLTTPSSPARRWAESSVRVSPRDGKRALLEIAKRLLPPGHRPLRHHEELLFISFGVDDDPEPLVTQFHECLKAIDASGAGAMDEKTAKRQLLAALDPEFYKEVIITPLRLDTELAKVALKEICTHILEVWWCAHPNGVPSRAKQALPVQHVAAGGGDRDMRALMEGLDRAVRDVSALLENLARVGRDVEPDPPPPRDWSRDPASRQHGGGGVRFPPSKWRDGKNRKPDGKFHGRNRRFGDAGHRFAASPLPDKGTWPQSRYKTAAHHISFHASMHCRLLSSRNVPYAPDTSTTPLAALRCVGNVMTACAYVGVAHGESSATGMGDALAAAHDALSALRSAAAAAEAGGAIAPLKSSLNLGRIPLEPVVCDAPPPMQPDVTEAPLYPVSASDPAQFESPFETTFADKIFGPISPAAEASLHACSIVRPLAVCDAELSVIDDADSDSDCGSDGDIDAYEPAVTRCVRPVGTESLPRGLGFAFNHVCGMCISYSGFGGAGFPHRLRCFGSARVNAC</sequence>
<comment type="caution">
    <text evidence="2">The sequence shown here is derived from an EMBL/GenBank/DDBJ whole genome shotgun (WGS) entry which is preliminary data.</text>
</comment>
<protein>
    <submittedName>
        <fullName evidence="2">Uncharacterized protein</fullName>
    </submittedName>
</protein>
<evidence type="ECO:0000313" key="2">
    <source>
        <dbReference type="EMBL" id="KAK3280416.1"/>
    </source>
</evidence>
<organism evidence="2 3">
    <name type="scientific">Cymbomonas tetramitiformis</name>
    <dbReference type="NCBI Taxonomy" id="36881"/>
    <lineage>
        <taxon>Eukaryota</taxon>
        <taxon>Viridiplantae</taxon>
        <taxon>Chlorophyta</taxon>
        <taxon>Pyramimonadophyceae</taxon>
        <taxon>Pyramimonadales</taxon>
        <taxon>Pyramimonadaceae</taxon>
        <taxon>Cymbomonas</taxon>
    </lineage>
</organism>
<dbReference type="EMBL" id="LGRX02004400">
    <property type="protein sequence ID" value="KAK3280416.1"/>
    <property type="molecule type" value="Genomic_DNA"/>
</dbReference>
<dbReference type="Proteomes" id="UP001190700">
    <property type="component" value="Unassembled WGS sequence"/>
</dbReference>
<keyword evidence="3" id="KW-1185">Reference proteome</keyword>
<name>A0AAE0GN33_9CHLO</name>
<evidence type="ECO:0000313" key="3">
    <source>
        <dbReference type="Proteomes" id="UP001190700"/>
    </source>
</evidence>
<feature type="compositionally biased region" description="Basic and acidic residues" evidence="1">
    <location>
        <begin position="320"/>
        <end position="345"/>
    </location>
</feature>
<dbReference type="AlphaFoldDB" id="A0AAE0GN33"/>
<evidence type="ECO:0000256" key="1">
    <source>
        <dbReference type="SAM" id="MobiDB-lite"/>
    </source>
</evidence>
<proteinExistence type="predicted"/>
<feature type="region of interest" description="Disordered" evidence="1">
    <location>
        <begin position="285"/>
        <end position="357"/>
    </location>
</feature>